<dbReference type="GO" id="GO:0042276">
    <property type="term" value="P:error-prone translesion synthesis"/>
    <property type="evidence" value="ECO:0007669"/>
    <property type="project" value="TreeGrafter"/>
</dbReference>
<keyword evidence="8" id="KW-1185">Reference proteome</keyword>
<comment type="caution">
    <text evidence="7">The sequence shown here is derived from an EMBL/GenBank/DDBJ whole genome shotgun (WGS) entry which is preliminary data.</text>
</comment>
<dbReference type="Gene3D" id="3.40.1170.60">
    <property type="match status" value="1"/>
</dbReference>
<dbReference type="Pfam" id="PF13438">
    <property type="entry name" value="DUF4113"/>
    <property type="match status" value="1"/>
</dbReference>
<sequence>MASYPKERVFAIVDINNCYVSCERLFNPSLLCRPVIVLSNNDGCVVARSEEAKQLGIKMGQPVFQLRDMIRQHHIAVLSSNYALYGEMSKRFMSVLSHYVGTGEQEIYSIDECFLELTHHQNRINLTDYAHEIRNTILQWLGLPVCIGIGTSKTLAKIANHLAKKNPAFNGVYNMLAIDPIHTEAFLTKLDTKEVWGVGRRHAAKLKTLNIHTVMDLMNVEPKYIRSHFSVVMERTVLELNGTCCLELEEVVPDRQQIVCSRSFGSYVTELPILQEALNFFALRAIEKLRGQQLLTNSIGVFIHTNRFNPQAAYHPYIIVNLTEATDDRLLIIKAASRGLSKIYKEGFKYKKAGIVLLNMVPRSKFLPSLFTDRELLEKRQNLSDVLDAINQKFGRDTVDIANCSKNKADWQMSQANKSPNYFMIDSLMQIRH</sequence>
<keyword evidence="4" id="KW-0234">DNA repair</keyword>
<proteinExistence type="inferred from homology"/>
<dbReference type="GO" id="GO:0003684">
    <property type="term" value="F:damaged DNA binding"/>
    <property type="evidence" value="ECO:0007669"/>
    <property type="project" value="InterPro"/>
</dbReference>
<evidence type="ECO:0000313" key="7">
    <source>
        <dbReference type="EMBL" id="ONG37405.1"/>
    </source>
</evidence>
<dbReference type="Proteomes" id="UP000192132">
    <property type="component" value="Unassembled WGS sequence"/>
</dbReference>
<dbReference type="GO" id="GO:0003887">
    <property type="term" value="F:DNA-directed DNA polymerase activity"/>
    <property type="evidence" value="ECO:0007669"/>
    <property type="project" value="UniProtKB-KW"/>
</dbReference>
<protein>
    <submittedName>
        <fullName evidence="7">DNA-directed DNA polymerase</fullName>
    </submittedName>
</protein>
<dbReference type="Gene3D" id="1.10.150.20">
    <property type="entry name" value="5' to 3' exonuclease, C-terminal subdomain"/>
    <property type="match status" value="1"/>
</dbReference>
<evidence type="ECO:0000256" key="3">
    <source>
        <dbReference type="ARBA" id="ARBA00023199"/>
    </source>
</evidence>
<feature type="domain" description="UmuC" evidence="6">
    <location>
        <begin position="10"/>
        <end position="199"/>
    </location>
</feature>
<keyword evidence="7" id="KW-0548">Nucleotidyltransferase</keyword>
<dbReference type="InterPro" id="IPR043128">
    <property type="entry name" value="Rev_trsase/Diguanyl_cyclase"/>
</dbReference>
<dbReference type="InterPro" id="IPR001126">
    <property type="entry name" value="UmuC"/>
</dbReference>
<dbReference type="InterPro" id="IPR025188">
    <property type="entry name" value="DUF4113"/>
</dbReference>
<dbReference type="Gene3D" id="3.30.70.270">
    <property type="match status" value="1"/>
</dbReference>
<dbReference type="PANTHER" id="PTHR11076:SF34">
    <property type="entry name" value="PROTEIN UMUC"/>
    <property type="match status" value="1"/>
</dbReference>
<evidence type="ECO:0000256" key="1">
    <source>
        <dbReference type="ARBA" id="ARBA00010945"/>
    </source>
</evidence>
<keyword evidence="5" id="KW-0742">SOS response</keyword>
<dbReference type="STRING" id="1907941.BKE30_14415"/>
<dbReference type="InterPro" id="IPR017961">
    <property type="entry name" value="DNA_pol_Y-fam_little_finger"/>
</dbReference>
<dbReference type="GO" id="GO:0006281">
    <property type="term" value="P:DNA repair"/>
    <property type="evidence" value="ECO:0007669"/>
    <property type="project" value="UniProtKB-KW"/>
</dbReference>
<evidence type="ECO:0000259" key="6">
    <source>
        <dbReference type="PROSITE" id="PS50173"/>
    </source>
</evidence>
<keyword evidence="7" id="KW-0808">Transferase</keyword>
<keyword evidence="2" id="KW-0227">DNA damage</keyword>
<dbReference type="InterPro" id="IPR043502">
    <property type="entry name" value="DNA/RNA_pol_sf"/>
</dbReference>
<reference evidence="7 8" key="1">
    <citation type="submission" date="2016-10" db="EMBL/GenBank/DDBJ databases">
        <title>Draft Genome sequence of Alkanindiges sp. strain H1.</title>
        <authorList>
            <person name="Subhash Y."/>
            <person name="Lee S."/>
        </authorList>
    </citation>
    <scope>NUCLEOTIDE SEQUENCE [LARGE SCALE GENOMIC DNA]</scope>
    <source>
        <strain evidence="7 8">H1</strain>
    </source>
</reference>
<gene>
    <name evidence="7" type="ORF">BKE30_14415</name>
</gene>
<dbReference type="PANTHER" id="PTHR11076">
    <property type="entry name" value="DNA REPAIR POLYMERASE UMUC / TRANSFERASE FAMILY MEMBER"/>
    <property type="match status" value="1"/>
</dbReference>
<dbReference type="AlphaFoldDB" id="A0A1S8CQB6"/>
<dbReference type="RefSeq" id="WP_076879287.1">
    <property type="nucleotide sequence ID" value="NZ_MLCN01000053.1"/>
</dbReference>
<dbReference type="InterPro" id="IPR050116">
    <property type="entry name" value="DNA_polymerase-Y"/>
</dbReference>
<dbReference type="SUPFAM" id="SSF56672">
    <property type="entry name" value="DNA/RNA polymerases"/>
    <property type="match status" value="1"/>
</dbReference>
<dbReference type="GO" id="GO:0009432">
    <property type="term" value="P:SOS response"/>
    <property type="evidence" value="ECO:0007669"/>
    <property type="project" value="UniProtKB-KW"/>
</dbReference>
<evidence type="ECO:0000256" key="2">
    <source>
        <dbReference type="ARBA" id="ARBA00022763"/>
    </source>
</evidence>
<dbReference type="Pfam" id="PF11799">
    <property type="entry name" value="IMS_C"/>
    <property type="match status" value="1"/>
</dbReference>
<evidence type="ECO:0000256" key="4">
    <source>
        <dbReference type="ARBA" id="ARBA00023204"/>
    </source>
</evidence>
<comment type="similarity">
    <text evidence="1">Belongs to the DNA polymerase type-Y family.</text>
</comment>
<keyword evidence="3" id="KW-0741">SOS mutagenesis</keyword>
<dbReference type="PROSITE" id="PS50173">
    <property type="entry name" value="UMUC"/>
    <property type="match status" value="1"/>
</dbReference>
<dbReference type="OrthoDB" id="9808813at2"/>
<organism evidence="7 8">
    <name type="scientific">Alkanindiges hydrocarboniclasticus</name>
    <dbReference type="NCBI Taxonomy" id="1907941"/>
    <lineage>
        <taxon>Bacteria</taxon>
        <taxon>Pseudomonadati</taxon>
        <taxon>Pseudomonadota</taxon>
        <taxon>Gammaproteobacteria</taxon>
        <taxon>Moraxellales</taxon>
        <taxon>Moraxellaceae</taxon>
        <taxon>Alkanindiges</taxon>
    </lineage>
</organism>
<dbReference type="EMBL" id="MLCN01000053">
    <property type="protein sequence ID" value="ONG37405.1"/>
    <property type="molecule type" value="Genomic_DNA"/>
</dbReference>
<keyword evidence="7" id="KW-0239">DNA-directed DNA polymerase</keyword>
<dbReference type="Pfam" id="PF00817">
    <property type="entry name" value="IMS"/>
    <property type="match status" value="1"/>
</dbReference>
<name>A0A1S8CQB6_9GAMM</name>
<evidence type="ECO:0000256" key="5">
    <source>
        <dbReference type="ARBA" id="ARBA00023236"/>
    </source>
</evidence>
<dbReference type="GO" id="GO:0005829">
    <property type="term" value="C:cytosol"/>
    <property type="evidence" value="ECO:0007669"/>
    <property type="project" value="TreeGrafter"/>
</dbReference>
<evidence type="ECO:0000313" key="8">
    <source>
        <dbReference type="Proteomes" id="UP000192132"/>
    </source>
</evidence>
<accession>A0A1S8CQB6</accession>
<dbReference type="CDD" id="cd01700">
    <property type="entry name" value="PolY_Pol_V_umuC"/>
    <property type="match status" value="1"/>
</dbReference>